<name>A0A8J4QR01_9ROSI</name>
<accession>A0A8J4QR01</accession>
<comment type="caution">
    <text evidence="1">The sequence shown here is derived from an EMBL/GenBank/DDBJ whole genome shotgun (WGS) entry which is preliminary data.</text>
</comment>
<evidence type="ECO:0000313" key="1">
    <source>
        <dbReference type="EMBL" id="KAF3954380.1"/>
    </source>
</evidence>
<reference evidence="1" key="1">
    <citation type="submission" date="2020-03" db="EMBL/GenBank/DDBJ databases">
        <title>Castanea mollissima Vanexum genome sequencing.</title>
        <authorList>
            <person name="Staton M."/>
        </authorList>
    </citation>
    <scope>NUCLEOTIDE SEQUENCE</scope>
    <source>
        <tissue evidence="1">Leaf</tissue>
    </source>
</reference>
<organism evidence="1 2">
    <name type="scientific">Castanea mollissima</name>
    <name type="common">Chinese chestnut</name>
    <dbReference type="NCBI Taxonomy" id="60419"/>
    <lineage>
        <taxon>Eukaryota</taxon>
        <taxon>Viridiplantae</taxon>
        <taxon>Streptophyta</taxon>
        <taxon>Embryophyta</taxon>
        <taxon>Tracheophyta</taxon>
        <taxon>Spermatophyta</taxon>
        <taxon>Magnoliopsida</taxon>
        <taxon>eudicotyledons</taxon>
        <taxon>Gunneridae</taxon>
        <taxon>Pentapetalae</taxon>
        <taxon>rosids</taxon>
        <taxon>fabids</taxon>
        <taxon>Fagales</taxon>
        <taxon>Fagaceae</taxon>
        <taxon>Castanea</taxon>
    </lineage>
</organism>
<dbReference type="AlphaFoldDB" id="A0A8J4QR01"/>
<proteinExistence type="predicted"/>
<dbReference type="EMBL" id="JRKL02003723">
    <property type="protein sequence ID" value="KAF3954380.1"/>
    <property type="molecule type" value="Genomic_DNA"/>
</dbReference>
<dbReference type="Proteomes" id="UP000737018">
    <property type="component" value="Unassembled WGS sequence"/>
</dbReference>
<protein>
    <submittedName>
        <fullName evidence="1">Uncharacterized protein</fullName>
    </submittedName>
</protein>
<sequence>MIILRFVPFRRSFLFFRLLNIPKTANSSALRIKIPLFFLFFFFVSQLLQKPFKRFVSFFFSKIRFDLLRSETLGYGGRA</sequence>
<keyword evidence="2" id="KW-1185">Reference proteome</keyword>
<gene>
    <name evidence="1" type="ORF">CMV_020266</name>
</gene>
<evidence type="ECO:0000313" key="2">
    <source>
        <dbReference type="Proteomes" id="UP000737018"/>
    </source>
</evidence>